<protein>
    <recommendedName>
        <fullName evidence="4">HMG box domain-containing protein</fullName>
    </recommendedName>
</protein>
<organism evidence="2 3">
    <name type="scientific">Wickerhamomyces pijperi</name>
    <name type="common">Yeast</name>
    <name type="synonym">Pichia pijperi</name>
    <dbReference type="NCBI Taxonomy" id="599730"/>
    <lineage>
        <taxon>Eukaryota</taxon>
        <taxon>Fungi</taxon>
        <taxon>Dikarya</taxon>
        <taxon>Ascomycota</taxon>
        <taxon>Saccharomycotina</taxon>
        <taxon>Saccharomycetes</taxon>
        <taxon>Phaffomycetales</taxon>
        <taxon>Wickerhamomycetaceae</taxon>
        <taxon>Wickerhamomyces</taxon>
    </lineage>
</organism>
<reference evidence="2" key="1">
    <citation type="journal article" date="2021" name="Open Biol.">
        <title>Shared evolutionary footprints suggest mitochondrial oxidative damage underlies multiple complex I losses in fungi.</title>
        <authorList>
            <person name="Schikora-Tamarit M.A."/>
            <person name="Marcet-Houben M."/>
            <person name="Nosek J."/>
            <person name="Gabaldon T."/>
        </authorList>
    </citation>
    <scope>NUCLEOTIDE SEQUENCE</scope>
    <source>
        <strain evidence="2">CBS2887</strain>
    </source>
</reference>
<dbReference type="OrthoDB" id="3981283at2759"/>
<dbReference type="Proteomes" id="UP000774326">
    <property type="component" value="Unassembled WGS sequence"/>
</dbReference>
<evidence type="ECO:0008006" key="4">
    <source>
        <dbReference type="Google" id="ProtNLM"/>
    </source>
</evidence>
<comment type="caution">
    <text evidence="2">The sequence shown here is derived from an EMBL/GenBank/DDBJ whole genome shotgun (WGS) entry which is preliminary data.</text>
</comment>
<proteinExistence type="predicted"/>
<dbReference type="EMBL" id="JAEUBG010002825">
    <property type="protein sequence ID" value="KAH3684018.1"/>
    <property type="molecule type" value="Genomic_DNA"/>
</dbReference>
<evidence type="ECO:0000313" key="3">
    <source>
        <dbReference type="Proteomes" id="UP000774326"/>
    </source>
</evidence>
<keyword evidence="3" id="KW-1185">Reference proteome</keyword>
<evidence type="ECO:0000313" key="2">
    <source>
        <dbReference type="EMBL" id="KAH3684018.1"/>
    </source>
</evidence>
<name>A0A9P8TLI5_WICPI</name>
<evidence type="ECO:0000256" key="1">
    <source>
        <dbReference type="SAM" id="MobiDB-lite"/>
    </source>
</evidence>
<sequence length="423" mass="48002">MSDKSVLSEIVFQLDPLDNWENEFLDKDHFPVVLPPKEQQKFQGNNIVTVSNNINGETVTSANHYNPNNNISRPRNKFILARNILSKVVKNSDDVSTDDISRIISKLWSKNQNGYLQFYFNYVSFLERCWHETYYPTYHYCTKKLVPDEAMKTAASAKGQNISVDVILDGPHPNNHFTQAIPYIPVYTNNQQKFPTIINSMGYVQSPKVTSQSSPASMQVNFELTNDSSVYTTVNKQSRGAFNGKTSSNRFINDLETLKNGAEDIEDVTKYLNLCSSTYGDSQIEKLAKKRPFPENPSKYQMNYKDFTMRFSLNKNPSLKCRSSKPQTKHRQIEPPTNKKGRVGNFPVSVDIAKTPDLTSPDGYSSFVQPQTLDQPQQAMINPHIGIGKQLPRGNVNNFNFEIIKSPFNFGKIAAVEDIINHS</sequence>
<reference evidence="2" key="2">
    <citation type="submission" date="2021-01" db="EMBL/GenBank/DDBJ databases">
        <authorList>
            <person name="Schikora-Tamarit M.A."/>
        </authorList>
    </citation>
    <scope>NUCLEOTIDE SEQUENCE</scope>
    <source>
        <strain evidence="2">CBS2887</strain>
    </source>
</reference>
<feature type="region of interest" description="Disordered" evidence="1">
    <location>
        <begin position="316"/>
        <end position="345"/>
    </location>
</feature>
<gene>
    <name evidence="2" type="ORF">WICPIJ_004990</name>
</gene>
<accession>A0A9P8TLI5</accession>
<dbReference type="AlphaFoldDB" id="A0A9P8TLI5"/>